<organism evidence="3 4">
    <name type="scientific">Eumeta variegata</name>
    <name type="common">Bagworm moth</name>
    <name type="synonym">Eumeta japonica</name>
    <dbReference type="NCBI Taxonomy" id="151549"/>
    <lineage>
        <taxon>Eukaryota</taxon>
        <taxon>Metazoa</taxon>
        <taxon>Ecdysozoa</taxon>
        <taxon>Arthropoda</taxon>
        <taxon>Hexapoda</taxon>
        <taxon>Insecta</taxon>
        <taxon>Pterygota</taxon>
        <taxon>Neoptera</taxon>
        <taxon>Endopterygota</taxon>
        <taxon>Lepidoptera</taxon>
        <taxon>Glossata</taxon>
        <taxon>Ditrysia</taxon>
        <taxon>Tineoidea</taxon>
        <taxon>Psychidae</taxon>
        <taxon>Oiketicinae</taxon>
        <taxon>Eumeta</taxon>
    </lineage>
</organism>
<evidence type="ECO:0000256" key="1">
    <source>
        <dbReference type="SAM" id="MobiDB-lite"/>
    </source>
</evidence>
<evidence type="ECO:0000256" key="2">
    <source>
        <dbReference type="SAM" id="Phobius"/>
    </source>
</evidence>
<dbReference type="EMBL" id="BGZK01002336">
    <property type="protein sequence ID" value="GBP93094.1"/>
    <property type="molecule type" value="Genomic_DNA"/>
</dbReference>
<evidence type="ECO:0000313" key="3">
    <source>
        <dbReference type="EMBL" id="GBP93094.1"/>
    </source>
</evidence>
<feature type="region of interest" description="Disordered" evidence="1">
    <location>
        <begin position="128"/>
        <end position="154"/>
    </location>
</feature>
<keyword evidence="2" id="KW-1133">Transmembrane helix</keyword>
<dbReference type="AlphaFoldDB" id="A0A4C2A1E3"/>
<dbReference type="Proteomes" id="UP000299102">
    <property type="component" value="Unassembled WGS sequence"/>
</dbReference>
<comment type="caution">
    <text evidence="3">The sequence shown here is derived from an EMBL/GenBank/DDBJ whole genome shotgun (WGS) entry which is preliminary data.</text>
</comment>
<keyword evidence="2" id="KW-0472">Membrane</keyword>
<gene>
    <name evidence="3" type="ORF">EVAR_63263_1</name>
</gene>
<proteinExistence type="predicted"/>
<protein>
    <submittedName>
        <fullName evidence="3">Uncharacterized protein</fullName>
    </submittedName>
</protein>
<evidence type="ECO:0000313" key="4">
    <source>
        <dbReference type="Proteomes" id="UP000299102"/>
    </source>
</evidence>
<dbReference type="OrthoDB" id="1600340at2759"/>
<reference evidence="3 4" key="1">
    <citation type="journal article" date="2019" name="Commun. Biol.">
        <title>The bagworm genome reveals a unique fibroin gene that provides high tensile strength.</title>
        <authorList>
            <person name="Kono N."/>
            <person name="Nakamura H."/>
            <person name="Ohtoshi R."/>
            <person name="Tomita M."/>
            <person name="Numata K."/>
            <person name="Arakawa K."/>
        </authorList>
    </citation>
    <scope>NUCLEOTIDE SEQUENCE [LARGE SCALE GENOMIC DNA]</scope>
</reference>
<keyword evidence="2" id="KW-0812">Transmembrane</keyword>
<keyword evidence="4" id="KW-1185">Reference proteome</keyword>
<name>A0A4C2A1E3_EUMVA</name>
<accession>A0A4C2A1E3</accession>
<feature type="transmembrane region" description="Helical" evidence="2">
    <location>
        <begin position="93"/>
        <end position="114"/>
    </location>
</feature>
<sequence>MTGYVNLKWRQIERRCRNKNWGTSVWASQNVNKKLCQSPRAVQGLRLVHWYNWTEDAMCSATYMRSGSLESYIFDSTSDSDSPSVSGYSLLEVILGAIVVLGVLIIVALMVVLVRGRRRYRVYRATMKRKRQNNNDNKSTNGVHKDQYSALNKV</sequence>